<accession>A0A1T5NKX7</accession>
<dbReference type="Gene3D" id="1.10.10.10">
    <property type="entry name" value="Winged helix-like DNA-binding domain superfamily/Winged helix DNA-binding domain"/>
    <property type="match status" value="1"/>
</dbReference>
<keyword evidence="6" id="KW-1185">Reference proteome</keyword>
<dbReference type="InterPro" id="IPR036390">
    <property type="entry name" value="WH_DNA-bd_sf"/>
</dbReference>
<dbReference type="InterPro" id="IPR036388">
    <property type="entry name" value="WH-like_DNA-bd_sf"/>
</dbReference>
<dbReference type="Gene3D" id="3.30.70.920">
    <property type="match status" value="1"/>
</dbReference>
<dbReference type="InterPro" id="IPR019888">
    <property type="entry name" value="Tscrpt_reg_AsnC-like"/>
</dbReference>
<dbReference type="InterPro" id="IPR011991">
    <property type="entry name" value="ArsR-like_HTH"/>
</dbReference>
<evidence type="ECO:0000256" key="1">
    <source>
        <dbReference type="ARBA" id="ARBA00023015"/>
    </source>
</evidence>
<protein>
    <submittedName>
        <fullName evidence="5">DNA-binding transcriptional regulator, Lrp family</fullName>
    </submittedName>
</protein>
<dbReference type="AlphaFoldDB" id="A0A1T5NKX7"/>
<evidence type="ECO:0000256" key="2">
    <source>
        <dbReference type="ARBA" id="ARBA00023125"/>
    </source>
</evidence>
<evidence type="ECO:0000313" key="5">
    <source>
        <dbReference type="EMBL" id="SKD01161.1"/>
    </source>
</evidence>
<dbReference type="InterPro" id="IPR019885">
    <property type="entry name" value="Tscrpt_reg_HTH_AsnC-type_CS"/>
</dbReference>
<evidence type="ECO:0000256" key="3">
    <source>
        <dbReference type="ARBA" id="ARBA00023163"/>
    </source>
</evidence>
<dbReference type="EMBL" id="FUZZ01000001">
    <property type="protein sequence ID" value="SKD01161.1"/>
    <property type="molecule type" value="Genomic_DNA"/>
</dbReference>
<keyword evidence="3" id="KW-0804">Transcription</keyword>
<dbReference type="CDD" id="cd00090">
    <property type="entry name" value="HTH_ARSR"/>
    <property type="match status" value="1"/>
</dbReference>
<dbReference type="Proteomes" id="UP000190166">
    <property type="component" value="Unassembled WGS sequence"/>
</dbReference>
<dbReference type="SUPFAM" id="SSF54909">
    <property type="entry name" value="Dimeric alpha+beta barrel"/>
    <property type="match status" value="1"/>
</dbReference>
<reference evidence="5 6" key="1">
    <citation type="submission" date="2017-02" db="EMBL/GenBank/DDBJ databases">
        <authorList>
            <person name="Peterson S.W."/>
        </authorList>
    </citation>
    <scope>NUCLEOTIDE SEQUENCE [LARGE SCALE GENOMIC DNA]</scope>
    <source>
        <strain evidence="5 6">DSM 18108</strain>
    </source>
</reference>
<evidence type="ECO:0000313" key="6">
    <source>
        <dbReference type="Proteomes" id="UP000190166"/>
    </source>
</evidence>
<dbReference type="PRINTS" id="PR00033">
    <property type="entry name" value="HTHASNC"/>
</dbReference>
<organism evidence="5 6">
    <name type="scientific">Chitinophaga ginsengisegetis</name>
    <dbReference type="NCBI Taxonomy" id="393003"/>
    <lineage>
        <taxon>Bacteria</taxon>
        <taxon>Pseudomonadati</taxon>
        <taxon>Bacteroidota</taxon>
        <taxon>Chitinophagia</taxon>
        <taxon>Chitinophagales</taxon>
        <taxon>Chitinophagaceae</taxon>
        <taxon>Chitinophaga</taxon>
    </lineage>
</organism>
<dbReference type="GO" id="GO:0043565">
    <property type="term" value="F:sequence-specific DNA binding"/>
    <property type="evidence" value="ECO:0007669"/>
    <property type="project" value="InterPro"/>
</dbReference>
<dbReference type="PANTHER" id="PTHR30154:SF34">
    <property type="entry name" value="TRANSCRIPTIONAL REGULATOR AZLB"/>
    <property type="match status" value="1"/>
</dbReference>
<keyword evidence="2 5" id="KW-0238">DNA-binding</keyword>
<dbReference type="PANTHER" id="PTHR30154">
    <property type="entry name" value="LEUCINE-RESPONSIVE REGULATORY PROTEIN"/>
    <property type="match status" value="1"/>
</dbReference>
<dbReference type="SMART" id="SM00344">
    <property type="entry name" value="HTH_ASNC"/>
    <property type="match status" value="1"/>
</dbReference>
<dbReference type="SUPFAM" id="SSF46785">
    <property type="entry name" value="Winged helix' DNA-binding domain"/>
    <property type="match status" value="1"/>
</dbReference>
<dbReference type="GO" id="GO:0005829">
    <property type="term" value="C:cytosol"/>
    <property type="evidence" value="ECO:0007669"/>
    <property type="project" value="TreeGrafter"/>
</dbReference>
<sequence>MASKKENNTDDIQLNLDEKDLGILKLLQQDAKMTIRDIARQLNLSTTPVYERIRKMEQAGVIKQYAAIVDPRKINKSLTVLCYITLKEHNKKCGKKFIQEILGFTEVTECLNISGEFDFMIKVQVKDMDEYREFYVNKLGELDNLSHTQSIFVISVIKATHQVVF</sequence>
<keyword evidence="1" id="KW-0805">Transcription regulation</keyword>
<dbReference type="InterPro" id="IPR011008">
    <property type="entry name" value="Dimeric_a/b-barrel"/>
</dbReference>
<dbReference type="GO" id="GO:0043200">
    <property type="term" value="P:response to amino acid"/>
    <property type="evidence" value="ECO:0007669"/>
    <property type="project" value="TreeGrafter"/>
</dbReference>
<dbReference type="STRING" id="393003.SAMN05660461_2087"/>
<dbReference type="Pfam" id="PF01037">
    <property type="entry name" value="AsnC_trans_reg"/>
    <property type="match status" value="1"/>
</dbReference>
<dbReference type="InterPro" id="IPR000485">
    <property type="entry name" value="AsnC-type_HTH_dom"/>
</dbReference>
<dbReference type="GO" id="GO:0006355">
    <property type="term" value="P:regulation of DNA-templated transcription"/>
    <property type="evidence" value="ECO:0007669"/>
    <property type="project" value="UniProtKB-ARBA"/>
</dbReference>
<name>A0A1T5NKX7_9BACT</name>
<gene>
    <name evidence="5" type="ORF">SAMN05660461_2087</name>
</gene>
<dbReference type="RefSeq" id="WP_079469299.1">
    <property type="nucleotide sequence ID" value="NZ_FUZZ01000001.1"/>
</dbReference>
<proteinExistence type="predicted"/>
<dbReference type="PROSITE" id="PS50956">
    <property type="entry name" value="HTH_ASNC_2"/>
    <property type="match status" value="1"/>
</dbReference>
<dbReference type="PROSITE" id="PS00519">
    <property type="entry name" value="HTH_ASNC_1"/>
    <property type="match status" value="1"/>
</dbReference>
<evidence type="ECO:0000259" key="4">
    <source>
        <dbReference type="PROSITE" id="PS50956"/>
    </source>
</evidence>
<dbReference type="Pfam" id="PF13412">
    <property type="entry name" value="HTH_24"/>
    <property type="match status" value="1"/>
</dbReference>
<feature type="domain" description="HTH asnC-type" evidence="4">
    <location>
        <begin position="16"/>
        <end position="77"/>
    </location>
</feature>
<dbReference type="InterPro" id="IPR019887">
    <property type="entry name" value="Tscrpt_reg_AsnC/Lrp_C"/>
</dbReference>